<dbReference type="PROSITE" id="PS50893">
    <property type="entry name" value="ABC_TRANSPORTER_2"/>
    <property type="match status" value="1"/>
</dbReference>
<evidence type="ECO:0000259" key="7">
    <source>
        <dbReference type="PROSITE" id="PS50893"/>
    </source>
</evidence>
<evidence type="ECO:0000256" key="6">
    <source>
        <dbReference type="ARBA" id="ARBA00023136"/>
    </source>
</evidence>
<dbReference type="GO" id="GO:0005524">
    <property type="term" value="F:ATP binding"/>
    <property type="evidence" value="ECO:0007669"/>
    <property type="project" value="UniProtKB-KW"/>
</dbReference>
<dbReference type="Proteomes" id="UP000309561">
    <property type="component" value="Unassembled WGS sequence"/>
</dbReference>
<proteinExistence type="predicted"/>
<feature type="domain" description="ABC transporter" evidence="7">
    <location>
        <begin position="3"/>
        <end position="251"/>
    </location>
</feature>
<protein>
    <submittedName>
        <fullName evidence="8">Phosphonate ABC transporter ATP-binding protein</fullName>
    </submittedName>
</protein>
<dbReference type="RefSeq" id="WP_137013956.1">
    <property type="nucleotide sequence ID" value="NZ_SZPX01000005.1"/>
</dbReference>
<dbReference type="InterPro" id="IPR050086">
    <property type="entry name" value="MetN_ABC_transporter-like"/>
</dbReference>
<dbReference type="EMBL" id="SZPX01000005">
    <property type="protein sequence ID" value="TKI69384.1"/>
    <property type="molecule type" value="Genomic_DNA"/>
</dbReference>
<evidence type="ECO:0000256" key="4">
    <source>
        <dbReference type="ARBA" id="ARBA00022840"/>
    </source>
</evidence>
<dbReference type="PROSITE" id="PS00211">
    <property type="entry name" value="ABC_TRANSPORTER_1"/>
    <property type="match status" value="1"/>
</dbReference>
<evidence type="ECO:0000313" key="9">
    <source>
        <dbReference type="Proteomes" id="UP000309561"/>
    </source>
</evidence>
<gene>
    <name evidence="8" type="primary">phnC</name>
    <name evidence="8" type="ORF">FCU45_07665</name>
</gene>
<keyword evidence="2" id="KW-1003">Cell membrane</keyword>
<reference evidence="8 9" key="1">
    <citation type="submission" date="2019-04" db="EMBL/GenBank/DDBJ databases">
        <title>Sulfurimonas crateris sp. nov. a facultative anaerobic sulfur-oxidizing chemolithautotrophic bacterium isolated from a terrestrial mud vulcano.</title>
        <authorList>
            <person name="Ratnikova N.M."/>
            <person name="Slobodkin A.I."/>
            <person name="Merkel A.Y."/>
            <person name="Novikov A."/>
            <person name="Bonch-Osmolovskaya E.A."/>
            <person name="Slobodkina G.B."/>
        </authorList>
    </citation>
    <scope>NUCLEOTIDE SEQUENCE [LARGE SCALE GENOMIC DNA]</scope>
    <source>
        <strain evidence="8 9">SN118</strain>
    </source>
</reference>
<dbReference type="InterPro" id="IPR017871">
    <property type="entry name" value="ABC_transporter-like_CS"/>
</dbReference>
<dbReference type="SMART" id="SM00382">
    <property type="entry name" value="AAA"/>
    <property type="match status" value="1"/>
</dbReference>
<dbReference type="Pfam" id="PF00005">
    <property type="entry name" value="ABC_tran"/>
    <property type="match status" value="1"/>
</dbReference>
<dbReference type="InterPro" id="IPR003593">
    <property type="entry name" value="AAA+_ATPase"/>
</dbReference>
<keyword evidence="3" id="KW-0547">Nucleotide-binding</keyword>
<name>A0A4U2Z634_9BACT</name>
<dbReference type="InterPro" id="IPR012693">
    <property type="entry name" value="ABC_transpr_PhnC"/>
</dbReference>
<evidence type="ECO:0000256" key="5">
    <source>
        <dbReference type="ARBA" id="ARBA00022967"/>
    </source>
</evidence>
<dbReference type="Gene3D" id="3.40.50.300">
    <property type="entry name" value="P-loop containing nucleotide triphosphate hydrolases"/>
    <property type="match status" value="1"/>
</dbReference>
<dbReference type="InterPro" id="IPR027417">
    <property type="entry name" value="P-loop_NTPase"/>
</dbReference>
<accession>A0A4U2Z634</accession>
<evidence type="ECO:0000256" key="3">
    <source>
        <dbReference type="ARBA" id="ARBA00022741"/>
    </source>
</evidence>
<comment type="caution">
    <text evidence="8">The sequence shown here is derived from an EMBL/GenBank/DDBJ whole genome shotgun (WGS) entry which is preliminary data.</text>
</comment>
<dbReference type="GO" id="GO:0016020">
    <property type="term" value="C:membrane"/>
    <property type="evidence" value="ECO:0007669"/>
    <property type="project" value="InterPro"/>
</dbReference>
<dbReference type="PANTHER" id="PTHR43166:SF6">
    <property type="entry name" value="PHOSPHONATES IMPORT ATP-BINDING PROTEIN PHNC"/>
    <property type="match status" value="1"/>
</dbReference>
<dbReference type="GO" id="GO:0016887">
    <property type="term" value="F:ATP hydrolysis activity"/>
    <property type="evidence" value="ECO:0007669"/>
    <property type="project" value="InterPro"/>
</dbReference>
<evidence type="ECO:0000256" key="1">
    <source>
        <dbReference type="ARBA" id="ARBA00022448"/>
    </source>
</evidence>
<dbReference type="NCBIfam" id="TIGR02315">
    <property type="entry name" value="ABC_phnC"/>
    <property type="match status" value="1"/>
</dbReference>
<keyword evidence="5" id="KW-1278">Translocase</keyword>
<sequence>MKIEIRNLSKKFGEQKVLDDINLTIKQGQKVAFIGLSGSGKTTLMRSINGFVTPDNGEIIVDGKKIDYRSKKEVKELRAKVAMVYQLFNLIERTTVLHNVLTGTLGKKRVLSESVAVGIGFFKKSDKKKAKDILEFVKLADKHDERVDSLSGGQKQRVAIARALMQEPKILLADEPTANLDIKTGKKILKLFSKINEKEHTTTITVIHQLELISEKYFDRVVGLSNGKLIFDGHPDELTHEILTSIYGDLESSEDDEEFGDE</sequence>
<evidence type="ECO:0000313" key="8">
    <source>
        <dbReference type="EMBL" id="TKI69384.1"/>
    </source>
</evidence>
<dbReference type="GO" id="GO:0015416">
    <property type="term" value="F:ABC-type phosphonate transporter activity"/>
    <property type="evidence" value="ECO:0007669"/>
    <property type="project" value="InterPro"/>
</dbReference>
<dbReference type="InterPro" id="IPR003439">
    <property type="entry name" value="ABC_transporter-like_ATP-bd"/>
</dbReference>
<dbReference type="PANTHER" id="PTHR43166">
    <property type="entry name" value="AMINO ACID IMPORT ATP-BINDING PROTEIN"/>
    <property type="match status" value="1"/>
</dbReference>
<dbReference type="OrthoDB" id="9809450at2"/>
<keyword evidence="4 8" id="KW-0067">ATP-binding</keyword>
<evidence type="ECO:0000256" key="2">
    <source>
        <dbReference type="ARBA" id="ARBA00022475"/>
    </source>
</evidence>
<keyword evidence="1" id="KW-0813">Transport</keyword>
<organism evidence="8 9">
    <name type="scientific">Sulfurimonas crateris</name>
    <dbReference type="NCBI Taxonomy" id="2574727"/>
    <lineage>
        <taxon>Bacteria</taxon>
        <taxon>Pseudomonadati</taxon>
        <taxon>Campylobacterota</taxon>
        <taxon>Epsilonproteobacteria</taxon>
        <taxon>Campylobacterales</taxon>
        <taxon>Sulfurimonadaceae</taxon>
        <taxon>Sulfurimonas</taxon>
    </lineage>
</organism>
<keyword evidence="9" id="KW-1185">Reference proteome</keyword>
<dbReference type="AlphaFoldDB" id="A0A4U2Z634"/>
<keyword evidence="6" id="KW-0472">Membrane</keyword>
<dbReference type="SUPFAM" id="SSF52540">
    <property type="entry name" value="P-loop containing nucleoside triphosphate hydrolases"/>
    <property type="match status" value="1"/>
</dbReference>